<dbReference type="Gene3D" id="1.20.58.340">
    <property type="entry name" value="Magnesium transport protein CorA, transmembrane region"/>
    <property type="match status" value="2"/>
</dbReference>
<evidence type="ECO:0000256" key="7">
    <source>
        <dbReference type="ARBA" id="ARBA00023136"/>
    </source>
</evidence>
<comment type="subcellular location">
    <subcellularLocation>
        <location evidence="1">Cell membrane</location>
        <topology evidence="1">Multi-pass membrane protein</topology>
    </subcellularLocation>
</comment>
<dbReference type="GO" id="GO:0015087">
    <property type="term" value="F:cobalt ion transmembrane transporter activity"/>
    <property type="evidence" value="ECO:0007669"/>
    <property type="project" value="TreeGrafter"/>
</dbReference>
<protein>
    <recommendedName>
        <fullName evidence="11">Magnesium transporter</fullName>
    </recommendedName>
</protein>
<feature type="transmembrane region" description="Helical" evidence="8">
    <location>
        <begin position="280"/>
        <end position="298"/>
    </location>
</feature>
<dbReference type="GO" id="GO:0015095">
    <property type="term" value="F:magnesium ion transmembrane transporter activity"/>
    <property type="evidence" value="ECO:0007669"/>
    <property type="project" value="TreeGrafter"/>
</dbReference>
<reference evidence="9 10" key="1">
    <citation type="journal article" date="2016" name="Nat. Commun.">
        <title>Thousands of microbial genomes shed light on interconnected biogeochemical processes in an aquifer system.</title>
        <authorList>
            <person name="Anantharaman K."/>
            <person name="Brown C.T."/>
            <person name="Hug L.A."/>
            <person name="Sharon I."/>
            <person name="Castelle C.J."/>
            <person name="Probst A.J."/>
            <person name="Thomas B.C."/>
            <person name="Singh A."/>
            <person name="Wilkins M.J."/>
            <person name="Karaoz U."/>
            <person name="Brodie E.L."/>
            <person name="Williams K.H."/>
            <person name="Hubbard S.S."/>
            <person name="Banfield J.F."/>
        </authorList>
    </citation>
    <scope>NUCLEOTIDE SEQUENCE [LARGE SCALE GENOMIC DNA]</scope>
</reference>
<keyword evidence="7 8" id="KW-0472">Membrane</keyword>
<evidence type="ECO:0000256" key="1">
    <source>
        <dbReference type="ARBA" id="ARBA00004651"/>
    </source>
</evidence>
<evidence type="ECO:0000256" key="2">
    <source>
        <dbReference type="ARBA" id="ARBA00009765"/>
    </source>
</evidence>
<name>A0A1F5EIF6_9BACT</name>
<dbReference type="InterPro" id="IPR002523">
    <property type="entry name" value="MgTranspt_CorA/ZnTranspt_ZntB"/>
</dbReference>
<dbReference type="Gene3D" id="3.30.460.20">
    <property type="entry name" value="CorA soluble domain-like"/>
    <property type="match status" value="1"/>
</dbReference>
<evidence type="ECO:0008006" key="11">
    <source>
        <dbReference type="Google" id="ProtNLM"/>
    </source>
</evidence>
<accession>A0A1F5EIF6</accession>
<comment type="caution">
    <text evidence="9">The sequence shown here is derived from an EMBL/GenBank/DDBJ whole genome shotgun (WGS) entry which is preliminary data.</text>
</comment>
<evidence type="ECO:0000256" key="5">
    <source>
        <dbReference type="ARBA" id="ARBA00022692"/>
    </source>
</evidence>
<keyword evidence="6 8" id="KW-1133">Transmembrane helix</keyword>
<dbReference type="InterPro" id="IPR045863">
    <property type="entry name" value="CorA_TM1_TM2"/>
</dbReference>
<dbReference type="PANTHER" id="PTHR46494:SF1">
    <property type="entry name" value="CORA FAMILY METAL ION TRANSPORTER (EUROFUNG)"/>
    <property type="match status" value="1"/>
</dbReference>
<dbReference type="Pfam" id="PF01544">
    <property type="entry name" value="CorA"/>
    <property type="match status" value="1"/>
</dbReference>
<dbReference type="SUPFAM" id="SSF143865">
    <property type="entry name" value="CorA soluble domain-like"/>
    <property type="match status" value="1"/>
</dbReference>
<evidence type="ECO:0000256" key="6">
    <source>
        <dbReference type="ARBA" id="ARBA00022989"/>
    </source>
</evidence>
<evidence type="ECO:0000256" key="4">
    <source>
        <dbReference type="ARBA" id="ARBA00022475"/>
    </source>
</evidence>
<evidence type="ECO:0000313" key="9">
    <source>
        <dbReference type="EMBL" id="OGD67192.1"/>
    </source>
</evidence>
<evidence type="ECO:0000256" key="8">
    <source>
        <dbReference type="SAM" id="Phobius"/>
    </source>
</evidence>
<keyword evidence="4" id="KW-1003">Cell membrane</keyword>
<feature type="transmembrane region" description="Helical" evidence="8">
    <location>
        <begin position="246"/>
        <end position="268"/>
    </location>
</feature>
<dbReference type="GO" id="GO:0000287">
    <property type="term" value="F:magnesium ion binding"/>
    <property type="evidence" value="ECO:0007669"/>
    <property type="project" value="TreeGrafter"/>
</dbReference>
<dbReference type="PANTHER" id="PTHR46494">
    <property type="entry name" value="CORA FAMILY METAL ION TRANSPORTER (EUROFUNG)"/>
    <property type="match status" value="1"/>
</dbReference>
<dbReference type="GO" id="GO:0005886">
    <property type="term" value="C:plasma membrane"/>
    <property type="evidence" value="ECO:0007669"/>
    <property type="project" value="UniProtKB-SubCell"/>
</dbReference>
<dbReference type="STRING" id="1797580.A2Z61_00425"/>
<dbReference type="AlphaFoldDB" id="A0A1F5EIF6"/>
<dbReference type="InterPro" id="IPR045861">
    <property type="entry name" value="CorA_cytoplasmic_dom"/>
</dbReference>
<keyword evidence="5 8" id="KW-0812">Transmembrane</keyword>
<dbReference type="EMBL" id="MFAC01000012">
    <property type="protein sequence ID" value="OGD67192.1"/>
    <property type="molecule type" value="Genomic_DNA"/>
</dbReference>
<dbReference type="GO" id="GO:0050897">
    <property type="term" value="F:cobalt ion binding"/>
    <property type="evidence" value="ECO:0007669"/>
    <property type="project" value="TreeGrafter"/>
</dbReference>
<dbReference type="Proteomes" id="UP000186029">
    <property type="component" value="Unassembled WGS sequence"/>
</dbReference>
<evidence type="ECO:0000313" key="10">
    <source>
        <dbReference type="Proteomes" id="UP000186029"/>
    </source>
</evidence>
<comment type="similarity">
    <text evidence="2">Belongs to the CorA metal ion transporter (MIT) (TC 1.A.35) family.</text>
</comment>
<organism evidence="9 10">
    <name type="scientific">Candidatus Campbellbacteria bacterium RIFCSPLOWO2_02_35_12</name>
    <dbReference type="NCBI Taxonomy" id="1797580"/>
    <lineage>
        <taxon>Bacteria</taxon>
        <taxon>Candidatus Campbelliibacteriota</taxon>
    </lineage>
</organism>
<dbReference type="SUPFAM" id="SSF144083">
    <property type="entry name" value="Magnesium transport protein CorA, transmembrane region"/>
    <property type="match status" value="1"/>
</dbReference>
<keyword evidence="3" id="KW-0813">Transport</keyword>
<gene>
    <name evidence="9" type="ORF">A2Z61_00425</name>
</gene>
<proteinExistence type="inferred from homology"/>
<sequence>MLTKYTHNNITWIDLESPTKDEVHKIMGEYSIYPVVAEELLMPTMKPRVDIYDNYIYIILHFPAFRHTHGSQQNQEVDFIVGKDFIITTRYDTIDPLHKFSKVFEVNSILDKSGIDKHAGYIFFFMIKKLYKALEHELEYIDDALKTIEFDIFNGHEKEMVISLSIVSKDLLNFKQALRLHKDVLESFEIAGLKFFGNLFLHEIKSIIGEYYRVNGTISAHIDSMRELRETNNSIVSTKQNEVMKVLTIMAFVTFPLALIASIFGMNTDYLPIVGHTNDFWIVISVMFIFTISILILFKYKKWL</sequence>
<evidence type="ECO:0000256" key="3">
    <source>
        <dbReference type="ARBA" id="ARBA00022448"/>
    </source>
</evidence>